<evidence type="ECO:0000256" key="1">
    <source>
        <dbReference type="SAM" id="Phobius"/>
    </source>
</evidence>
<dbReference type="Proteomes" id="UP001295469">
    <property type="component" value="Chromosome C06"/>
</dbReference>
<dbReference type="EMBL" id="HG994370">
    <property type="protein sequence ID" value="CAF2062295.1"/>
    <property type="molecule type" value="Genomic_DNA"/>
</dbReference>
<protein>
    <submittedName>
        <fullName evidence="2">(rape) hypothetical protein</fullName>
    </submittedName>
</protein>
<organism evidence="2">
    <name type="scientific">Brassica napus</name>
    <name type="common">Rape</name>
    <dbReference type="NCBI Taxonomy" id="3708"/>
    <lineage>
        <taxon>Eukaryota</taxon>
        <taxon>Viridiplantae</taxon>
        <taxon>Streptophyta</taxon>
        <taxon>Embryophyta</taxon>
        <taxon>Tracheophyta</taxon>
        <taxon>Spermatophyta</taxon>
        <taxon>Magnoliopsida</taxon>
        <taxon>eudicotyledons</taxon>
        <taxon>Gunneridae</taxon>
        <taxon>Pentapetalae</taxon>
        <taxon>rosids</taxon>
        <taxon>malvids</taxon>
        <taxon>Brassicales</taxon>
        <taxon>Brassicaceae</taxon>
        <taxon>Brassiceae</taxon>
        <taxon>Brassica</taxon>
    </lineage>
</organism>
<dbReference type="AlphaFoldDB" id="A0A816QMN7"/>
<name>A0A816QMN7_BRANA</name>
<reference evidence="2" key="1">
    <citation type="submission" date="2021-01" db="EMBL/GenBank/DDBJ databases">
        <authorList>
            <consortium name="Genoscope - CEA"/>
            <person name="William W."/>
        </authorList>
    </citation>
    <scope>NUCLEOTIDE SEQUENCE</scope>
</reference>
<evidence type="ECO:0000313" key="2">
    <source>
        <dbReference type="EMBL" id="CAF2062295.1"/>
    </source>
</evidence>
<keyword evidence="1" id="KW-0472">Membrane</keyword>
<feature type="transmembrane region" description="Helical" evidence="1">
    <location>
        <begin position="31"/>
        <end position="53"/>
    </location>
</feature>
<proteinExistence type="predicted"/>
<keyword evidence="1" id="KW-0812">Transmembrane</keyword>
<keyword evidence="1" id="KW-1133">Transmembrane helix</keyword>
<gene>
    <name evidence="2" type="ORF">DARMORV10_C06P38160.1</name>
</gene>
<accession>A0A816QMN7</accession>
<sequence>MYRRYDPMFIMGVCQIHSYLVYTAAHQTWLQLGGCLAALFILMNWYQLMGSLFSSPRTAHR</sequence>